<dbReference type="AlphaFoldDB" id="A0A0A9CDK7"/>
<proteinExistence type="predicted"/>
<sequence length="52" mass="5538">MSVLSESCSIALRKKLSSGALSSVWINIRPASIPCSAVKGTNHSRNEGYSFP</sequence>
<organism evidence="1">
    <name type="scientific">Arundo donax</name>
    <name type="common">Giant reed</name>
    <name type="synonym">Donax arundinaceus</name>
    <dbReference type="NCBI Taxonomy" id="35708"/>
    <lineage>
        <taxon>Eukaryota</taxon>
        <taxon>Viridiplantae</taxon>
        <taxon>Streptophyta</taxon>
        <taxon>Embryophyta</taxon>
        <taxon>Tracheophyta</taxon>
        <taxon>Spermatophyta</taxon>
        <taxon>Magnoliopsida</taxon>
        <taxon>Liliopsida</taxon>
        <taxon>Poales</taxon>
        <taxon>Poaceae</taxon>
        <taxon>PACMAD clade</taxon>
        <taxon>Arundinoideae</taxon>
        <taxon>Arundineae</taxon>
        <taxon>Arundo</taxon>
    </lineage>
</organism>
<reference evidence="1" key="1">
    <citation type="submission" date="2014-09" db="EMBL/GenBank/DDBJ databases">
        <authorList>
            <person name="Magalhaes I.L.F."/>
            <person name="Oliveira U."/>
            <person name="Santos F.R."/>
            <person name="Vidigal T.H.D.A."/>
            <person name="Brescovit A.D."/>
            <person name="Santos A.J."/>
        </authorList>
    </citation>
    <scope>NUCLEOTIDE SEQUENCE</scope>
    <source>
        <tissue evidence="1">Shoot tissue taken approximately 20 cm above the soil surface</tissue>
    </source>
</reference>
<accession>A0A0A9CDK7</accession>
<evidence type="ECO:0000313" key="1">
    <source>
        <dbReference type="EMBL" id="JAD69572.1"/>
    </source>
</evidence>
<dbReference type="EMBL" id="GBRH01228323">
    <property type="protein sequence ID" value="JAD69572.1"/>
    <property type="molecule type" value="Transcribed_RNA"/>
</dbReference>
<protein>
    <submittedName>
        <fullName evidence="1">Uncharacterized protein</fullName>
    </submittedName>
</protein>
<name>A0A0A9CDK7_ARUDO</name>
<reference evidence="1" key="2">
    <citation type="journal article" date="2015" name="Data Brief">
        <title>Shoot transcriptome of the giant reed, Arundo donax.</title>
        <authorList>
            <person name="Barrero R.A."/>
            <person name="Guerrero F.D."/>
            <person name="Moolhuijzen P."/>
            <person name="Goolsby J.A."/>
            <person name="Tidwell J."/>
            <person name="Bellgard S.E."/>
            <person name="Bellgard M.I."/>
        </authorList>
    </citation>
    <scope>NUCLEOTIDE SEQUENCE</scope>
    <source>
        <tissue evidence="1">Shoot tissue taken approximately 20 cm above the soil surface</tissue>
    </source>
</reference>